<gene>
    <name evidence="2" type="ORF">ACFPMF_15125</name>
</gene>
<evidence type="ECO:0000313" key="2">
    <source>
        <dbReference type="EMBL" id="MFC5410654.1"/>
    </source>
</evidence>
<dbReference type="EMBL" id="JBHSMA010000004">
    <property type="protein sequence ID" value="MFC5410654.1"/>
    <property type="molecule type" value="Genomic_DNA"/>
</dbReference>
<dbReference type="InterPro" id="IPR036388">
    <property type="entry name" value="WH-like_DNA-bd_sf"/>
</dbReference>
<name>A0ABW0IAY0_9BACT</name>
<dbReference type="InterPro" id="IPR036390">
    <property type="entry name" value="WH_DNA-bd_sf"/>
</dbReference>
<accession>A0ABW0IAY0</accession>
<dbReference type="InterPro" id="IPR005149">
    <property type="entry name" value="Tscrpt_reg_PadR_N"/>
</dbReference>
<evidence type="ECO:0000313" key="3">
    <source>
        <dbReference type="Proteomes" id="UP001596106"/>
    </source>
</evidence>
<reference evidence="3" key="1">
    <citation type="journal article" date="2019" name="Int. J. Syst. Evol. Microbiol.">
        <title>The Global Catalogue of Microorganisms (GCM) 10K type strain sequencing project: providing services to taxonomists for standard genome sequencing and annotation.</title>
        <authorList>
            <consortium name="The Broad Institute Genomics Platform"/>
            <consortium name="The Broad Institute Genome Sequencing Center for Infectious Disease"/>
            <person name="Wu L."/>
            <person name="Ma J."/>
        </authorList>
    </citation>
    <scope>NUCLEOTIDE SEQUENCE [LARGE SCALE GENOMIC DNA]</scope>
    <source>
        <strain evidence="3">CCUG 55250</strain>
    </source>
</reference>
<keyword evidence="3" id="KW-1185">Reference proteome</keyword>
<protein>
    <submittedName>
        <fullName evidence="2">PadR family transcriptional regulator</fullName>
    </submittedName>
</protein>
<proteinExistence type="predicted"/>
<comment type="caution">
    <text evidence="2">The sequence shown here is derived from an EMBL/GenBank/DDBJ whole genome shotgun (WGS) entry which is preliminary data.</text>
</comment>
<dbReference type="Gene3D" id="1.10.10.10">
    <property type="entry name" value="Winged helix-like DNA-binding domain superfamily/Winged helix DNA-binding domain"/>
    <property type="match status" value="1"/>
</dbReference>
<evidence type="ECO:0000259" key="1">
    <source>
        <dbReference type="Pfam" id="PF03551"/>
    </source>
</evidence>
<dbReference type="Proteomes" id="UP001596106">
    <property type="component" value="Unassembled WGS sequence"/>
</dbReference>
<organism evidence="2 3">
    <name type="scientific">Larkinella bovis</name>
    <dbReference type="NCBI Taxonomy" id="683041"/>
    <lineage>
        <taxon>Bacteria</taxon>
        <taxon>Pseudomonadati</taxon>
        <taxon>Bacteroidota</taxon>
        <taxon>Cytophagia</taxon>
        <taxon>Cytophagales</taxon>
        <taxon>Spirosomataceae</taxon>
        <taxon>Larkinella</taxon>
    </lineage>
</organism>
<dbReference type="SUPFAM" id="SSF46785">
    <property type="entry name" value="Winged helix' DNA-binding domain"/>
    <property type="match status" value="1"/>
</dbReference>
<dbReference type="RefSeq" id="WP_379846484.1">
    <property type="nucleotide sequence ID" value="NZ_JBHSMA010000004.1"/>
</dbReference>
<dbReference type="Pfam" id="PF03551">
    <property type="entry name" value="PadR"/>
    <property type="match status" value="1"/>
</dbReference>
<feature type="domain" description="Transcription regulator PadR N-terminal" evidence="1">
    <location>
        <begin position="21"/>
        <end position="90"/>
    </location>
</feature>
<sequence length="108" mass="12134">MNRPYLGEFEELTLLTVAMLNGQAYGVSILEEIEKQTGRMVSLSAIHATLQRLEEKGYLSSKMGGATTERGGRRKRFFTVTLGGTRALEEIHNTRNHLWNLIPKTNLA</sequence>